<name>A0A1H6DVM3_9GAMM</name>
<dbReference type="InterPro" id="IPR021831">
    <property type="entry name" value="ParD-like"/>
</dbReference>
<dbReference type="OrthoDB" id="5422561at2"/>
<proteinExistence type="predicted"/>
<dbReference type="EMBL" id="FNVQ01000011">
    <property type="protein sequence ID" value="SEG89124.1"/>
    <property type="molecule type" value="Genomic_DNA"/>
</dbReference>
<dbReference type="Proteomes" id="UP000236745">
    <property type="component" value="Unassembled WGS sequence"/>
</dbReference>
<gene>
    <name evidence="1" type="ORF">SAMN05444390_11120</name>
</gene>
<protein>
    <submittedName>
        <fullName evidence="1">ParD-like antitoxin of type II toxin-antitoxin system</fullName>
    </submittedName>
</protein>
<reference evidence="1 2" key="1">
    <citation type="submission" date="2016-10" db="EMBL/GenBank/DDBJ databases">
        <authorList>
            <person name="de Groot N.N."/>
        </authorList>
    </citation>
    <scope>NUCLEOTIDE SEQUENCE [LARGE SCALE GENOMIC DNA]</scope>
    <source>
        <strain evidence="1 2">DSM 22012</strain>
    </source>
</reference>
<accession>A0A1H6DVM3</accession>
<dbReference type="Pfam" id="PF11903">
    <property type="entry name" value="ParD_like"/>
    <property type="match status" value="1"/>
</dbReference>
<dbReference type="AlphaFoldDB" id="A0A1H6DVM3"/>
<sequence length="139" mass="15179">MAKASSPMRLQQSLVKAAQAAGRFEHRSAAEQIEFWADVGKRLTSHLSAIELMELSVGLAKIKVEPAADPFVNPDDVFTQIEAERSTGTLNQGITTSSVRYQTSSRFPGKLERIDANGEVMVGMFHNGVFQQDEKIVAG</sequence>
<keyword evidence="2" id="KW-1185">Reference proteome</keyword>
<organism evidence="1 2">
    <name type="scientific">Marinobacterium lutimaris</name>
    <dbReference type="NCBI Taxonomy" id="568106"/>
    <lineage>
        <taxon>Bacteria</taxon>
        <taxon>Pseudomonadati</taxon>
        <taxon>Pseudomonadota</taxon>
        <taxon>Gammaproteobacteria</taxon>
        <taxon>Oceanospirillales</taxon>
        <taxon>Oceanospirillaceae</taxon>
        <taxon>Marinobacterium</taxon>
    </lineage>
</organism>
<evidence type="ECO:0000313" key="1">
    <source>
        <dbReference type="EMBL" id="SEG89124.1"/>
    </source>
</evidence>
<dbReference type="RefSeq" id="WP_104005967.1">
    <property type="nucleotide sequence ID" value="NZ_FNVQ01000011.1"/>
</dbReference>
<evidence type="ECO:0000313" key="2">
    <source>
        <dbReference type="Proteomes" id="UP000236745"/>
    </source>
</evidence>